<dbReference type="Proteomes" id="UP000275910">
    <property type="component" value="Unassembled WGS sequence"/>
</dbReference>
<dbReference type="NCBIfam" id="TIGR01451">
    <property type="entry name" value="B_ant_repeat"/>
    <property type="match status" value="3"/>
</dbReference>
<dbReference type="AlphaFoldDB" id="A0A3N2RBN8"/>
<dbReference type="InterPro" id="IPR013320">
    <property type="entry name" value="ConA-like_dom_sf"/>
</dbReference>
<dbReference type="InterPro" id="IPR047589">
    <property type="entry name" value="DUF11_rpt"/>
</dbReference>
<feature type="chain" id="PRO_5018122429" evidence="1">
    <location>
        <begin position="37"/>
        <end position="688"/>
    </location>
</feature>
<sequence>MHRHDRCSRNAGLRPAAPWALLGLPLALLFAPAAQAQFKVSSTFRNNTEPGWTITGTNPGTNRSGILTGGYGAIPNNVNDANGNGWLRLTTNLNNHRGQALYTGGSFPSTQGVIVEFDYVNWGGDGADGTSFFLYDSNGTMNGNPGGSLGYCGGNGAYLGLGLDEFGNFSGQLPGVTGGCPSTSGSPGSQGDRLVLRGPASDSYRWLANAAISGGVDSPGATTRPASNHLMVALIPNTPQPGYTVTVSQGPTGGTQTVLLSNVNFNYVAPTDLRMGYAASTGGLNNIHEIRNMLASVPADVGIVKTVSNPRIRRGQPVTYTLVVSNNDINPVVAGNQAPTIPGTDAADITDNFPAQVTGVSWSCVASAGSTCPANGSGNIAVTGGYSLLPGGTLTFTVTGTLANNATCNSTVTNTATVAFSNSDRFGDINTANNSSSVNFAVDCVNLSVDKTATPASFTAGGTGTYAIAVANAGNVATVGQLTVTDALPAGLSVPDGAVALSGANAANWACTAASNVLTCQSNAAIAAAGSSSFSFAVNVAFAATGPLINTARVAGGGDPNCTLAAPCPDPTPTSTPVVRPSVSLRISKNDSRTSYTPGTNTTYVLNACNQSGPDPANGATITDPLPAGATLTTGWTCSGSGATPGTCPGGGGAPGDTSISVAGIVLPVGGCVSVSVPVTFSSNPANY</sequence>
<dbReference type="InterPro" id="IPR001434">
    <property type="entry name" value="OmcB-like_DUF11"/>
</dbReference>
<gene>
    <name evidence="3" type="ORF">D9T17_22175</name>
</gene>
<dbReference type="SUPFAM" id="SSF49899">
    <property type="entry name" value="Concanavalin A-like lectins/glucanases"/>
    <property type="match status" value="1"/>
</dbReference>
<name>A0A3N2RBN8_LYSEN</name>
<protein>
    <submittedName>
        <fullName evidence="3">DUF11 domain-containing protein</fullName>
    </submittedName>
</protein>
<feature type="domain" description="DUF11" evidence="2">
    <location>
        <begin position="585"/>
        <end position="649"/>
    </location>
</feature>
<accession>A0A3N2RBN8</accession>
<comment type="caution">
    <text evidence="3">The sequence shown here is derived from an EMBL/GenBank/DDBJ whole genome shotgun (WGS) entry which is preliminary data.</text>
</comment>
<evidence type="ECO:0000313" key="4">
    <source>
        <dbReference type="Proteomes" id="UP000275910"/>
    </source>
</evidence>
<keyword evidence="1" id="KW-0732">Signal</keyword>
<dbReference type="EMBL" id="RCTY01000055">
    <property type="protein sequence ID" value="ROU04827.1"/>
    <property type="molecule type" value="Genomic_DNA"/>
</dbReference>
<dbReference type="Pfam" id="PF01345">
    <property type="entry name" value="DUF11"/>
    <property type="match status" value="3"/>
</dbReference>
<dbReference type="Gene3D" id="2.60.120.200">
    <property type="match status" value="1"/>
</dbReference>
<proteinExistence type="predicted"/>
<feature type="domain" description="DUF11" evidence="2">
    <location>
        <begin position="447"/>
        <end position="561"/>
    </location>
</feature>
<evidence type="ECO:0000259" key="2">
    <source>
        <dbReference type="Pfam" id="PF01345"/>
    </source>
</evidence>
<evidence type="ECO:0000256" key="1">
    <source>
        <dbReference type="SAM" id="SignalP"/>
    </source>
</evidence>
<organism evidence="3 4">
    <name type="scientific">Lysobacter enzymogenes</name>
    <dbReference type="NCBI Taxonomy" id="69"/>
    <lineage>
        <taxon>Bacteria</taxon>
        <taxon>Pseudomonadati</taxon>
        <taxon>Pseudomonadota</taxon>
        <taxon>Gammaproteobacteria</taxon>
        <taxon>Lysobacterales</taxon>
        <taxon>Lysobacteraceae</taxon>
        <taxon>Lysobacter</taxon>
    </lineage>
</organism>
<feature type="signal peptide" evidence="1">
    <location>
        <begin position="1"/>
        <end position="36"/>
    </location>
</feature>
<evidence type="ECO:0000313" key="3">
    <source>
        <dbReference type="EMBL" id="ROU04827.1"/>
    </source>
</evidence>
<feature type="domain" description="DUF11" evidence="2">
    <location>
        <begin position="300"/>
        <end position="439"/>
    </location>
</feature>
<reference evidence="3 4" key="1">
    <citation type="submission" date="2018-10" db="EMBL/GenBank/DDBJ databases">
        <title>The genome of Lysobacter enzymogenes OH11.</title>
        <authorList>
            <person name="Liu F."/>
            <person name="Zhao Y."/>
            <person name="Qian G."/>
            <person name="Chen Y."/>
            <person name="Xu H."/>
        </authorList>
    </citation>
    <scope>NUCLEOTIDE SEQUENCE [LARGE SCALE GENOMIC DNA]</scope>
    <source>
        <strain evidence="3 4">OH11</strain>
    </source>
</reference>
<dbReference type="RefSeq" id="WP_123649475.1">
    <property type="nucleotide sequence ID" value="NZ_RCTY01000055.1"/>
</dbReference>